<name>B4MQ65_DROWI</name>
<dbReference type="InParanoid" id="B4MQ65"/>
<keyword evidence="3" id="KW-1185">Reference proteome</keyword>
<dbReference type="eggNOG" id="ENOG502T3U0">
    <property type="taxonomic scope" value="Eukaryota"/>
</dbReference>
<dbReference type="OrthoDB" id="7925836at2759"/>
<protein>
    <submittedName>
        <fullName evidence="2">GK21831</fullName>
    </submittedName>
</protein>
<evidence type="ECO:0000256" key="1">
    <source>
        <dbReference type="SAM" id="Coils"/>
    </source>
</evidence>
<proteinExistence type="predicted"/>
<reference evidence="2 3" key="1">
    <citation type="journal article" date="2007" name="Nature">
        <title>Evolution of genes and genomes on the Drosophila phylogeny.</title>
        <authorList>
            <consortium name="Drosophila 12 Genomes Consortium"/>
            <person name="Clark A.G."/>
            <person name="Eisen M.B."/>
            <person name="Smith D.R."/>
            <person name="Bergman C.M."/>
            <person name="Oliver B."/>
            <person name="Markow T.A."/>
            <person name="Kaufman T.C."/>
            <person name="Kellis M."/>
            <person name="Gelbart W."/>
            <person name="Iyer V.N."/>
            <person name="Pollard D.A."/>
            <person name="Sackton T.B."/>
            <person name="Larracuente A.M."/>
            <person name="Singh N.D."/>
            <person name="Abad J.P."/>
            <person name="Abt D.N."/>
            <person name="Adryan B."/>
            <person name="Aguade M."/>
            <person name="Akashi H."/>
            <person name="Anderson W.W."/>
            <person name="Aquadro C.F."/>
            <person name="Ardell D.H."/>
            <person name="Arguello R."/>
            <person name="Artieri C.G."/>
            <person name="Barbash D.A."/>
            <person name="Barker D."/>
            <person name="Barsanti P."/>
            <person name="Batterham P."/>
            <person name="Batzoglou S."/>
            <person name="Begun D."/>
            <person name="Bhutkar A."/>
            <person name="Blanco E."/>
            <person name="Bosak S.A."/>
            <person name="Bradley R.K."/>
            <person name="Brand A.D."/>
            <person name="Brent M.R."/>
            <person name="Brooks A.N."/>
            <person name="Brown R.H."/>
            <person name="Butlin R.K."/>
            <person name="Caggese C."/>
            <person name="Calvi B.R."/>
            <person name="Bernardo de Carvalho A."/>
            <person name="Caspi A."/>
            <person name="Castrezana S."/>
            <person name="Celniker S.E."/>
            <person name="Chang J.L."/>
            <person name="Chapple C."/>
            <person name="Chatterji S."/>
            <person name="Chinwalla A."/>
            <person name="Civetta A."/>
            <person name="Clifton S.W."/>
            <person name="Comeron J.M."/>
            <person name="Costello J.C."/>
            <person name="Coyne J.A."/>
            <person name="Daub J."/>
            <person name="David R.G."/>
            <person name="Delcher A.L."/>
            <person name="Delehaunty K."/>
            <person name="Do C.B."/>
            <person name="Ebling H."/>
            <person name="Edwards K."/>
            <person name="Eickbush T."/>
            <person name="Evans J.D."/>
            <person name="Filipski A."/>
            <person name="Findeiss S."/>
            <person name="Freyhult E."/>
            <person name="Fulton L."/>
            <person name="Fulton R."/>
            <person name="Garcia A.C."/>
            <person name="Gardiner A."/>
            <person name="Garfield D.A."/>
            <person name="Garvin B.E."/>
            <person name="Gibson G."/>
            <person name="Gilbert D."/>
            <person name="Gnerre S."/>
            <person name="Godfrey J."/>
            <person name="Good R."/>
            <person name="Gotea V."/>
            <person name="Gravely B."/>
            <person name="Greenberg A.J."/>
            <person name="Griffiths-Jones S."/>
            <person name="Gross S."/>
            <person name="Guigo R."/>
            <person name="Gustafson E.A."/>
            <person name="Haerty W."/>
            <person name="Hahn M.W."/>
            <person name="Halligan D.L."/>
            <person name="Halpern A.L."/>
            <person name="Halter G.M."/>
            <person name="Han M.V."/>
            <person name="Heger A."/>
            <person name="Hillier L."/>
            <person name="Hinrichs A.S."/>
            <person name="Holmes I."/>
            <person name="Hoskins R.A."/>
            <person name="Hubisz M.J."/>
            <person name="Hultmark D."/>
            <person name="Huntley M.A."/>
            <person name="Jaffe D.B."/>
            <person name="Jagadeeshan S."/>
            <person name="Jeck W.R."/>
            <person name="Johnson J."/>
            <person name="Jones C.D."/>
            <person name="Jordan W.C."/>
            <person name="Karpen G.H."/>
            <person name="Kataoka E."/>
            <person name="Keightley P.D."/>
            <person name="Kheradpour P."/>
            <person name="Kirkness E.F."/>
            <person name="Koerich L.B."/>
            <person name="Kristiansen K."/>
            <person name="Kudrna D."/>
            <person name="Kulathinal R.J."/>
            <person name="Kumar S."/>
            <person name="Kwok R."/>
            <person name="Lander E."/>
            <person name="Langley C.H."/>
            <person name="Lapoint R."/>
            <person name="Lazzaro B.P."/>
            <person name="Lee S.J."/>
            <person name="Levesque L."/>
            <person name="Li R."/>
            <person name="Lin C.F."/>
            <person name="Lin M.F."/>
            <person name="Lindblad-Toh K."/>
            <person name="Llopart A."/>
            <person name="Long M."/>
            <person name="Low L."/>
            <person name="Lozovsky E."/>
            <person name="Lu J."/>
            <person name="Luo M."/>
            <person name="Machado C.A."/>
            <person name="Makalowski W."/>
            <person name="Marzo M."/>
            <person name="Matsuda M."/>
            <person name="Matzkin L."/>
            <person name="McAllister B."/>
            <person name="McBride C.S."/>
            <person name="McKernan B."/>
            <person name="McKernan K."/>
            <person name="Mendez-Lago M."/>
            <person name="Minx P."/>
            <person name="Mollenhauer M.U."/>
            <person name="Montooth K."/>
            <person name="Mount S.M."/>
            <person name="Mu X."/>
            <person name="Myers E."/>
            <person name="Negre B."/>
            <person name="Newfeld S."/>
            <person name="Nielsen R."/>
            <person name="Noor M.A."/>
            <person name="O'Grady P."/>
            <person name="Pachter L."/>
            <person name="Papaceit M."/>
            <person name="Parisi M.J."/>
            <person name="Parisi M."/>
            <person name="Parts L."/>
            <person name="Pedersen J.S."/>
            <person name="Pesole G."/>
            <person name="Phillippy A.M."/>
            <person name="Ponting C.P."/>
            <person name="Pop M."/>
            <person name="Porcelli D."/>
            <person name="Powell J.R."/>
            <person name="Prohaska S."/>
            <person name="Pruitt K."/>
            <person name="Puig M."/>
            <person name="Quesneville H."/>
            <person name="Ram K.R."/>
            <person name="Rand D."/>
            <person name="Rasmussen M.D."/>
            <person name="Reed L.K."/>
            <person name="Reenan R."/>
            <person name="Reily A."/>
            <person name="Remington K.A."/>
            <person name="Rieger T.T."/>
            <person name="Ritchie M.G."/>
            <person name="Robin C."/>
            <person name="Rogers Y.H."/>
            <person name="Rohde C."/>
            <person name="Rozas J."/>
            <person name="Rubenfield M.J."/>
            <person name="Ruiz A."/>
            <person name="Russo S."/>
            <person name="Salzberg S.L."/>
            <person name="Sanchez-Gracia A."/>
            <person name="Saranga D.J."/>
            <person name="Sato H."/>
            <person name="Schaeffer S.W."/>
            <person name="Schatz M.C."/>
            <person name="Schlenke T."/>
            <person name="Schwartz R."/>
            <person name="Segarra C."/>
            <person name="Singh R.S."/>
            <person name="Sirot L."/>
            <person name="Sirota M."/>
            <person name="Sisneros N.B."/>
            <person name="Smith C.D."/>
            <person name="Smith T.F."/>
            <person name="Spieth J."/>
            <person name="Stage D.E."/>
            <person name="Stark A."/>
            <person name="Stephan W."/>
            <person name="Strausberg R.L."/>
            <person name="Strempel S."/>
            <person name="Sturgill D."/>
            <person name="Sutton G."/>
            <person name="Sutton G.G."/>
            <person name="Tao W."/>
            <person name="Teichmann S."/>
            <person name="Tobari Y.N."/>
            <person name="Tomimura Y."/>
            <person name="Tsolas J.M."/>
            <person name="Valente V.L."/>
            <person name="Venter E."/>
            <person name="Venter J.C."/>
            <person name="Vicario S."/>
            <person name="Vieira F.G."/>
            <person name="Vilella A.J."/>
            <person name="Villasante A."/>
            <person name="Walenz B."/>
            <person name="Wang J."/>
            <person name="Wasserman M."/>
            <person name="Watts T."/>
            <person name="Wilson D."/>
            <person name="Wilson R.K."/>
            <person name="Wing R.A."/>
            <person name="Wolfner M.F."/>
            <person name="Wong A."/>
            <person name="Wong G.K."/>
            <person name="Wu C.I."/>
            <person name="Wu G."/>
            <person name="Yamamoto D."/>
            <person name="Yang H.P."/>
            <person name="Yang S.P."/>
            <person name="Yorke J.A."/>
            <person name="Yoshida K."/>
            <person name="Zdobnov E."/>
            <person name="Zhang P."/>
            <person name="Zhang Y."/>
            <person name="Zimin A.V."/>
            <person name="Baldwin J."/>
            <person name="Abdouelleil A."/>
            <person name="Abdulkadir J."/>
            <person name="Abebe A."/>
            <person name="Abera B."/>
            <person name="Abreu J."/>
            <person name="Acer S.C."/>
            <person name="Aftuck L."/>
            <person name="Alexander A."/>
            <person name="An P."/>
            <person name="Anderson E."/>
            <person name="Anderson S."/>
            <person name="Arachi H."/>
            <person name="Azer M."/>
            <person name="Bachantsang P."/>
            <person name="Barry A."/>
            <person name="Bayul T."/>
            <person name="Berlin A."/>
            <person name="Bessette D."/>
            <person name="Bloom T."/>
            <person name="Blye J."/>
            <person name="Boguslavskiy L."/>
            <person name="Bonnet C."/>
            <person name="Boukhgalter B."/>
            <person name="Bourzgui I."/>
            <person name="Brown A."/>
            <person name="Cahill P."/>
            <person name="Channer S."/>
            <person name="Cheshatsang Y."/>
            <person name="Chuda L."/>
            <person name="Citroen M."/>
            <person name="Collymore A."/>
            <person name="Cooke P."/>
            <person name="Costello M."/>
            <person name="D'Aco K."/>
            <person name="Daza R."/>
            <person name="De Haan G."/>
            <person name="DeGray S."/>
            <person name="DeMaso C."/>
            <person name="Dhargay N."/>
            <person name="Dooley K."/>
            <person name="Dooley E."/>
            <person name="Doricent M."/>
            <person name="Dorje P."/>
            <person name="Dorjee K."/>
            <person name="Dupes A."/>
            <person name="Elong R."/>
            <person name="Falk J."/>
            <person name="Farina A."/>
            <person name="Faro S."/>
            <person name="Ferguson D."/>
            <person name="Fisher S."/>
            <person name="Foley C.D."/>
            <person name="Franke A."/>
            <person name="Friedrich D."/>
            <person name="Gadbois L."/>
            <person name="Gearin G."/>
            <person name="Gearin C.R."/>
            <person name="Giannoukos G."/>
            <person name="Goode T."/>
            <person name="Graham J."/>
            <person name="Grandbois E."/>
            <person name="Grewal S."/>
            <person name="Gyaltsen K."/>
            <person name="Hafez N."/>
            <person name="Hagos B."/>
            <person name="Hall J."/>
            <person name="Henson C."/>
            <person name="Hollinger A."/>
            <person name="Honan T."/>
            <person name="Huard M.D."/>
            <person name="Hughes L."/>
            <person name="Hurhula B."/>
            <person name="Husby M.E."/>
            <person name="Kamat A."/>
            <person name="Kanga B."/>
            <person name="Kashin S."/>
            <person name="Khazanovich D."/>
            <person name="Kisner P."/>
            <person name="Lance K."/>
            <person name="Lara M."/>
            <person name="Lee W."/>
            <person name="Lennon N."/>
            <person name="Letendre F."/>
            <person name="LeVine R."/>
            <person name="Lipovsky A."/>
            <person name="Liu X."/>
            <person name="Liu J."/>
            <person name="Liu S."/>
            <person name="Lokyitsang T."/>
            <person name="Lokyitsang Y."/>
            <person name="Lubonja R."/>
            <person name="Lui A."/>
            <person name="MacDonald P."/>
            <person name="Magnisalis V."/>
            <person name="Maru K."/>
            <person name="Matthews C."/>
            <person name="McCusker W."/>
            <person name="McDonough S."/>
            <person name="Mehta T."/>
            <person name="Meldrim J."/>
            <person name="Meneus L."/>
            <person name="Mihai O."/>
            <person name="Mihalev A."/>
            <person name="Mihova T."/>
            <person name="Mittelman R."/>
            <person name="Mlenga V."/>
            <person name="Montmayeur A."/>
            <person name="Mulrain L."/>
            <person name="Navidi A."/>
            <person name="Naylor J."/>
            <person name="Negash T."/>
            <person name="Nguyen T."/>
            <person name="Nguyen N."/>
            <person name="Nicol R."/>
            <person name="Norbu C."/>
            <person name="Norbu N."/>
            <person name="Novod N."/>
            <person name="O'Neill B."/>
            <person name="Osman S."/>
            <person name="Markiewicz E."/>
            <person name="Oyono O.L."/>
            <person name="Patti C."/>
            <person name="Phunkhang P."/>
            <person name="Pierre F."/>
            <person name="Priest M."/>
            <person name="Raghuraman S."/>
            <person name="Rege F."/>
            <person name="Reyes R."/>
            <person name="Rise C."/>
            <person name="Rogov P."/>
            <person name="Ross K."/>
            <person name="Ryan E."/>
            <person name="Settipalli S."/>
            <person name="Shea T."/>
            <person name="Sherpa N."/>
            <person name="Shi L."/>
            <person name="Shih D."/>
            <person name="Sparrow T."/>
            <person name="Spaulding J."/>
            <person name="Stalker J."/>
            <person name="Stange-Thomann N."/>
            <person name="Stavropoulos S."/>
            <person name="Stone C."/>
            <person name="Strader C."/>
            <person name="Tesfaye S."/>
            <person name="Thomson T."/>
            <person name="Thoulutsang Y."/>
            <person name="Thoulutsang D."/>
            <person name="Topham K."/>
            <person name="Topping I."/>
            <person name="Tsamla T."/>
            <person name="Vassiliev H."/>
            <person name="Vo A."/>
            <person name="Wangchuk T."/>
            <person name="Wangdi T."/>
            <person name="Weiand M."/>
            <person name="Wilkinson J."/>
            <person name="Wilson A."/>
            <person name="Yadav S."/>
            <person name="Young G."/>
            <person name="Yu Q."/>
            <person name="Zembek L."/>
            <person name="Zhong D."/>
            <person name="Zimmer A."/>
            <person name="Zwirko Z."/>
            <person name="Jaffe D.B."/>
            <person name="Alvarez P."/>
            <person name="Brockman W."/>
            <person name="Butler J."/>
            <person name="Chin C."/>
            <person name="Gnerre S."/>
            <person name="Grabherr M."/>
            <person name="Kleber M."/>
            <person name="Mauceli E."/>
            <person name="MacCallum I."/>
        </authorList>
    </citation>
    <scope>NUCLEOTIDE SEQUENCE [LARGE SCALE GENOMIC DNA]</scope>
    <source>
        <strain evidence="3">Tucson 14030-0811.24</strain>
    </source>
</reference>
<organism evidence="3">
    <name type="scientific">Drosophila willistoni</name>
    <name type="common">Fruit fly</name>
    <dbReference type="NCBI Taxonomy" id="7260"/>
    <lineage>
        <taxon>Eukaryota</taxon>
        <taxon>Metazoa</taxon>
        <taxon>Ecdysozoa</taxon>
        <taxon>Arthropoda</taxon>
        <taxon>Hexapoda</taxon>
        <taxon>Insecta</taxon>
        <taxon>Pterygota</taxon>
        <taxon>Neoptera</taxon>
        <taxon>Endopterygota</taxon>
        <taxon>Diptera</taxon>
        <taxon>Brachycera</taxon>
        <taxon>Muscomorpha</taxon>
        <taxon>Ephydroidea</taxon>
        <taxon>Drosophilidae</taxon>
        <taxon>Drosophila</taxon>
        <taxon>Sophophora</taxon>
    </lineage>
</organism>
<dbReference type="Proteomes" id="UP000007798">
    <property type="component" value="Unassembled WGS sequence"/>
</dbReference>
<dbReference type="PhylomeDB" id="B4MQ65"/>
<sequence>MSQGPLDVEEAFNRHKNIVPQVRQAYEQAITDIFADLSAKELEPFAEILVQQDNTCLDTATIIEQLKNRMTGILCRLNQQFFDINGVDNKLITLEVLKEKFACHQGKNWNVYNIAPEDYTRPVRMRLIDSSIRFMERQLESQQSQLELALTKCHENRQILQNLQNERVKLKAIMEEQSSVFDEAKPILLELDNQMIDLI</sequence>
<dbReference type="STRING" id="7260.B4MQ65"/>
<dbReference type="AlphaFoldDB" id="B4MQ65"/>
<evidence type="ECO:0000313" key="2">
    <source>
        <dbReference type="EMBL" id="EDW74254.1"/>
    </source>
</evidence>
<accession>B4MQ65</accession>
<dbReference type="KEGG" id="dwi:6640445"/>
<gene>
    <name evidence="2" type="primary">Dwil\GK21831</name>
    <name evidence="2" type="ORF">Dwil_GK21831</name>
</gene>
<dbReference type="OMA" id="CLEPFAA"/>
<evidence type="ECO:0000313" key="3">
    <source>
        <dbReference type="Proteomes" id="UP000007798"/>
    </source>
</evidence>
<dbReference type="FunCoup" id="B4MQ65">
    <property type="interactions" value="16"/>
</dbReference>
<dbReference type="SMR" id="B4MQ65"/>
<feature type="coiled-coil region" evidence="1">
    <location>
        <begin position="132"/>
        <end position="180"/>
    </location>
</feature>
<keyword evidence="1" id="KW-0175">Coiled coil</keyword>
<dbReference type="HOGENOM" id="CLU_116445_0_0_1"/>
<dbReference type="EMBL" id="CH963849">
    <property type="protein sequence ID" value="EDW74254.1"/>
    <property type="molecule type" value="Genomic_DNA"/>
</dbReference>